<gene>
    <name evidence="1" type="ORF">NCTC13832_02032</name>
</gene>
<sequence length="89" mass="10513">MTALIKYAKPMLGDVYRYLSHVKETSKTGDTYYLYTIECVDINDKVTVRIPNSKRFKHLERIELSNLSFKSYIQEDEKTGYSFLRTIFS</sequence>
<proteinExistence type="predicted"/>
<dbReference type="Proteomes" id="UP000254100">
    <property type="component" value="Unassembled WGS sequence"/>
</dbReference>
<organism evidence="1 2">
    <name type="scientific">Staphylococcus microti</name>
    <dbReference type="NCBI Taxonomy" id="569857"/>
    <lineage>
        <taxon>Bacteria</taxon>
        <taxon>Bacillati</taxon>
        <taxon>Bacillota</taxon>
        <taxon>Bacilli</taxon>
        <taxon>Bacillales</taxon>
        <taxon>Staphylococcaceae</taxon>
        <taxon>Staphylococcus</taxon>
    </lineage>
</organism>
<evidence type="ECO:0000313" key="2">
    <source>
        <dbReference type="Proteomes" id="UP000254100"/>
    </source>
</evidence>
<dbReference type="AlphaFoldDB" id="A0A380GWW2"/>
<protein>
    <submittedName>
        <fullName evidence="1">Transposon-related protein</fullName>
    </submittedName>
</protein>
<evidence type="ECO:0000313" key="1">
    <source>
        <dbReference type="EMBL" id="SUM58284.1"/>
    </source>
</evidence>
<reference evidence="1 2" key="1">
    <citation type="submission" date="2018-06" db="EMBL/GenBank/DDBJ databases">
        <authorList>
            <consortium name="Pathogen Informatics"/>
            <person name="Doyle S."/>
        </authorList>
    </citation>
    <scope>NUCLEOTIDE SEQUENCE [LARGE SCALE GENOMIC DNA]</scope>
    <source>
        <strain evidence="1 2">NCTC13832</strain>
    </source>
</reference>
<accession>A0A380GWW2</accession>
<dbReference type="EMBL" id="UHDT01000001">
    <property type="protein sequence ID" value="SUM58284.1"/>
    <property type="molecule type" value="Genomic_DNA"/>
</dbReference>
<dbReference type="RefSeq" id="WP_052502869.1">
    <property type="nucleotide sequence ID" value="NZ_JXWY01000023.1"/>
</dbReference>
<name>A0A380GWW2_9STAP</name>